<evidence type="ECO:0000313" key="2">
    <source>
        <dbReference type="Proteomes" id="UP000193067"/>
    </source>
</evidence>
<proteinExistence type="predicted"/>
<dbReference type="EMBL" id="KZ084108">
    <property type="protein sequence ID" value="OSD01914.1"/>
    <property type="molecule type" value="Genomic_DNA"/>
</dbReference>
<gene>
    <name evidence="1" type="ORF">PYCCODRAFT_456480</name>
</gene>
<dbReference type="Proteomes" id="UP000193067">
    <property type="component" value="Unassembled WGS sequence"/>
</dbReference>
<protein>
    <submittedName>
        <fullName evidence="1">Uncharacterized protein</fullName>
    </submittedName>
</protein>
<sequence length="131" mass="14251">MNAGRFAVHYIPRSPPGRVPDGCNPCASIICGMMSWNCICSRDEHAEGTLVSHCSHQDGSNKCETWRIRARRQAANHRDLPVSLKTLPTPEAASASSCDCQGEKICSVHMRCMATSTSSSDVLTFALRCPI</sequence>
<name>A0A1Y2IMP5_TRAC3</name>
<organism evidence="1 2">
    <name type="scientific">Trametes coccinea (strain BRFM310)</name>
    <name type="common">Pycnoporus coccineus</name>
    <dbReference type="NCBI Taxonomy" id="1353009"/>
    <lineage>
        <taxon>Eukaryota</taxon>
        <taxon>Fungi</taxon>
        <taxon>Dikarya</taxon>
        <taxon>Basidiomycota</taxon>
        <taxon>Agaricomycotina</taxon>
        <taxon>Agaricomycetes</taxon>
        <taxon>Polyporales</taxon>
        <taxon>Polyporaceae</taxon>
        <taxon>Trametes</taxon>
    </lineage>
</organism>
<reference evidence="1 2" key="1">
    <citation type="journal article" date="2015" name="Biotechnol. Biofuels">
        <title>Enhanced degradation of softwood versus hardwood by the white-rot fungus Pycnoporus coccineus.</title>
        <authorList>
            <person name="Couturier M."/>
            <person name="Navarro D."/>
            <person name="Chevret D."/>
            <person name="Henrissat B."/>
            <person name="Piumi F."/>
            <person name="Ruiz-Duenas F.J."/>
            <person name="Martinez A.T."/>
            <person name="Grigoriev I.V."/>
            <person name="Riley R."/>
            <person name="Lipzen A."/>
            <person name="Berrin J.G."/>
            <person name="Master E.R."/>
            <person name="Rosso M.N."/>
        </authorList>
    </citation>
    <scope>NUCLEOTIDE SEQUENCE [LARGE SCALE GENOMIC DNA]</scope>
    <source>
        <strain evidence="1 2">BRFM310</strain>
    </source>
</reference>
<accession>A0A1Y2IMP5</accession>
<evidence type="ECO:0000313" key="1">
    <source>
        <dbReference type="EMBL" id="OSD01914.1"/>
    </source>
</evidence>
<dbReference type="AlphaFoldDB" id="A0A1Y2IMP5"/>
<keyword evidence="2" id="KW-1185">Reference proteome</keyword>